<dbReference type="InterPro" id="IPR013149">
    <property type="entry name" value="ADH-like_C"/>
</dbReference>
<dbReference type="SUPFAM" id="SSF51735">
    <property type="entry name" value="NAD(P)-binding Rossmann-fold domains"/>
    <property type="match status" value="1"/>
</dbReference>
<dbReference type="PANTHER" id="PTHR42940:SF8">
    <property type="entry name" value="VACUOLAR PROTEIN SORTING-ASSOCIATED PROTEIN 11"/>
    <property type="match status" value="1"/>
</dbReference>
<dbReference type="GO" id="GO:0046872">
    <property type="term" value="F:metal ion binding"/>
    <property type="evidence" value="ECO:0007669"/>
    <property type="project" value="UniProtKB-KW"/>
</dbReference>
<dbReference type="AlphaFoldDB" id="A0A0K2SPL5"/>
<dbReference type="OrthoDB" id="9769198at2"/>
<evidence type="ECO:0000256" key="7">
    <source>
        <dbReference type="ARBA" id="ARBA00049164"/>
    </source>
</evidence>
<dbReference type="InterPro" id="IPR036291">
    <property type="entry name" value="NAD(P)-bd_dom_sf"/>
</dbReference>
<dbReference type="STRING" id="1555112.LIP_3224"/>
<accession>A0A0K2SPL5</accession>
<evidence type="ECO:0000313" key="10">
    <source>
        <dbReference type="EMBL" id="BAS29041.1"/>
    </source>
</evidence>
<keyword evidence="6" id="KW-0560">Oxidoreductase</keyword>
<dbReference type="SUPFAM" id="SSF50129">
    <property type="entry name" value="GroES-like"/>
    <property type="match status" value="1"/>
</dbReference>
<dbReference type="InterPro" id="IPR013154">
    <property type="entry name" value="ADH-like_N"/>
</dbReference>
<dbReference type="Proteomes" id="UP000065807">
    <property type="component" value="Chromosome"/>
</dbReference>
<dbReference type="GO" id="GO:0005737">
    <property type="term" value="C:cytoplasm"/>
    <property type="evidence" value="ECO:0007669"/>
    <property type="project" value="TreeGrafter"/>
</dbReference>
<dbReference type="PATRIC" id="fig|1555112.3.peg.3262"/>
<dbReference type="KEGG" id="lpil:LIP_3224"/>
<reference evidence="11" key="1">
    <citation type="submission" date="2015-07" db="EMBL/GenBank/DDBJ databases">
        <title>Complete genome sequence and phylogenetic analysis of Limnochorda pilosa.</title>
        <authorList>
            <person name="Watanabe M."/>
            <person name="Kojima H."/>
            <person name="Fukui M."/>
        </authorList>
    </citation>
    <scope>NUCLEOTIDE SEQUENCE [LARGE SCALE GENOMIC DNA]</scope>
    <source>
        <strain evidence="11">HC45</strain>
    </source>
</reference>
<evidence type="ECO:0000256" key="4">
    <source>
        <dbReference type="ARBA" id="ARBA00022723"/>
    </source>
</evidence>
<name>A0A0K2SPL5_LIMPI</name>
<dbReference type="CDD" id="cd08298">
    <property type="entry name" value="CAD2"/>
    <property type="match status" value="1"/>
</dbReference>
<evidence type="ECO:0000256" key="5">
    <source>
        <dbReference type="ARBA" id="ARBA00022833"/>
    </source>
</evidence>
<gene>
    <name evidence="10" type="ORF">LIP_3224</name>
</gene>
<comment type="catalytic activity">
    <reaction evidence="8">
        <text>a primary alcohol + NAD(+) = an aldehyde + NADH + H(+)</text>
        <dbReference type="Rhea" id="RHEA:10736"/>
        <dbReference type="ChEBI" id="CHEBI:15378"/>
        <dbReference type="ChEBI" id="CHEBI:15734"/>
        <dbReference type="ChEBI" id="CHEBI:17478"/>
        <dbReference type="ChEBI" id="CHEBI:57540"/>
        <dbReference type="ChEBI" id="CHEBI:57945"/>
        <dbReference type="EC" id="1.1.1.1"/>
    </reaction>
</comment>
<organism evidence="10 11">
    <name type="scientific">Limnochorda pilosa</name>
    <dbReference type="NCBI Taxonomy" id="1555112"/>
    <lineage>
        <taxon>Bacteria</taxon>
        <taxon>Bacillati</taxon>
        <taxon>Bacillota</taxon>
        <taxon>Limnochordia</taxon>
        <taxon>Limnochordales</taxon>
        <taxon>Limnochordaceae</taxon>
        <taxon>Limnochorda</taxon>
    </lineage>
</organism>
<evidence type="ECO:0000256" key="1">
    <source>
        <dbReference type="ARBA" id="ARBA00001947"/>
    </source>
</evidence>
<dbReference type="Pfam" id="PF08240">
    <property type="entry name" value="ADH_N"/>
    <property type="match status" value="1"/>
</dbReference>
<dbReference type="PANTHER" id="PTHR42940">
    <property type="entry name" value="ALCOHOL DEHYDROGENASE 1-RELATED"/>
    <property type="match status" value="1"/>
</dbReference>
<comment type="catalytic activity">
    <reaction evidence="7">
        <text>a secondary alcohol + NAD(+) = a ketone + NADH + H(+)</text>
        <dbReference type="Rhea" id="RHEA:10740"/>
        <dbReference type="ChEBI" id="CHEBI:15378"/>
        <dbReference type="ChEBI" id="CHEBI:17087"/>
        <dbReference type="ChEBI" id="CHEBI:35681"/>
        <dbReference type="ChEBI" id="CHEBI:57540"/>
        <dbReference type="ChEBI" id="CHEBI:57945"/>
        <dbReference type="EC" id="1.1.1.1"/>
    </reaction>
</comment>
<evidence type="ECO:0000256" key="6">
    <source>
        <dbReference type="ARBA" id="ARBA00023002"/>
    </source>
</evidence>
<proteinExistence type="inferred from homology"/>
<evidence type="ECO:0000313" key="11">
    <source>
        <dbReference type="Proteomes" id="UP000065807"/>
    </source>
</evidence>
<evidence type="ECO:0000259" key="9">
    <source>
        <dbReference type="SMART" id="SM00829"/>
    </source>
</evidence>
<dbReference type="EMBL" id="AP014924">
    <property type="protein sequence ID" value="BAS29041.1"/>
    <property type="molecule type" value="Genomic_DNA"/>
</dbReference>
<evidence type="ECO:0000256" key="3">
    <source>
        <dbReference type="ARBA" id="ARBA00013190"/>
    </source>
</evidence>
<dbReference type="InterPro" id="IPR020843">
    <property type="entry name" value="ER"/>
</dbReference>
<keyword evidence="11" id="KW-1185">Reference proteome</keyword>
<comment type="similarity">
    <text evidence="2">Belongs to the zinc-containing alcohol dehydrogenase family.</text>
</comment>
<comment type="cofactor">
    <cofactor evidence="1">
        <name>Zn(2+)</name>
        <dbReference type="ChEBI" id="CHEBI:29105"/>
    </cofactor>
</comment>
<dbReference type="NCBIfam" id="TIGR02822">
    <property type="entry name" value="adh_fam_2"/>
    <property type="match status" value="1"/>
</dbReference>
<evidence type="ECO:0000256" key="8">
    <source>
        <dbReference type="ARBA" id="ARBA00049243"/>
    </source>
</evidence>
<dbReference type="Pfam" id="PF00107">
    <property type="entry name" value="ADH_zinc_N"/>
    <property type="match status" value="1"/>
</dbReference>
<dbReference type="InterPro" id="IPR011032">
    <property type="entry name" value="GroES-like_sf"/>
</dbReference>
<evidence type="ECO:0000256" key="2">
    <source>
        <dbReference type="ARBA" id="ARBA00008072"/>
    </source>
</evidence>
<dbReference type="EC" id="1.1.1.1" evidence="3"/>
<dbReference type="SMART" id="SM00829">
    <property type="entry name" value="PKS_ER"/>
    <property type="match status" value="1"/>
</dbReference>
<dbReference type="Gene3D" id="3.40.50.720">
    <property type="entry name" value="NAD(P)-binding Rossmann-like Domain"/>
    <property type="match status" value="1"/>
</dbReference>
<protein>
    <recommendedName>
        <fullName evidence="3">alcohol dehydrogenase</fullName>
        <ecNumber evidence="3">1.1.1.1</ecNumber>
    </recommendedName>
</protein>
<dbReference type="InterPro" id="IPR014187">
    <property type="entry name" value="ADH_Zn_typ-2"/>
</dbReference>
<feature type="domain" description="Enoyl reductase (ER)" evidence="9">
    <location>
        <begin position="10"/>
        <end position="332"/>
    </location>
</feature>
<dbReference type="Gene3D" id="3.90.180.10">
    <property type="entry name" value="Medium-chain alcohol dehydrogenases, catalytic domain"/>
    <property type="match status" value="1"/>
</dbReference>
<keyword evidence="4" id="KW-0479">Metal-binding</keyword>
<reference evidence="11" key="2">
    <citation type="journal article" date="2016" name="Int. J. Syst. Evol. Microbiol.">
        <title>Complete genome sequence and cell structure of Limnochorda pilosa, a Gram-negative spore-former within the phylum Firmicutes.</title>
        <authorList>
            <person name="Watanabe M."/>
            <person name="Kojima H."/>
            <person name="Fukui M."/>
        </authorList>
    </citation>
    <scope>NUCLEOTIDE SEQUENCE [LARGE SCALE GENOMIC DNA]</scope>
    <source>
        <strain evidence="11">HC45</strain>
    </source>
</reference>
<dbReference type="GO" id="GO:0004022">
    <property type="term" value="F:alcohol dehydrogenase (NAD+) activity"/>
    <property type="evidence" value="ECO:0007669"/>
    <property type="project" value="UniProtKB-EC"/>
</dbReference>
<keyword evidence="5" id="KW-0862">Zinc</keyword>
<sequence>MRAWVLVEPGPLAGQPLRSAERPMPEPGPGEVRVRVEVCGLCHTDLHTVEGELELPRLPVTPGHQVVGRVDAVGPGVPTGGSLARGTRVGVPWLYEACGRCDACRRGEENLCPSARFTGLHVDGGCAEYLVAPADFVVPIPDGFTPEEAAPLLCAGIIGYRSLRVAGLVPGERLGLYGFGASAHLALQVARHWECPVYVFSRSEEHRALARELGAVWAGPASERPPAVLDRSVLFAPVGDLIPQALAHLRPGGTLAVNAVHLDRIPAFPYSLLYGERTLRSVANATRRDAFEFLELAARIPIRPHVRVYPFEAAPAALDDLKAARIQGAGVLRVSPP</sequence>